<dbReference type="InterPro" id="IPR041569">
    <property type="entry name" value="AAA_lid_3"/>
</dbReference>
<feature type="region of interest" description="Disordered" evidence="4">
    <location>
        <begin position="376"/>
        <end position="458"/>
    </location>
</feature>
<dbReference type="InterPro" id="IPR003959">
    <property type="entry name" value="ATPase_AAA_core"/>
</dbReference>
<feature type="compositionally biased region" description="Polar residues" evidence="4">
    <location>
        <begin position="376"/>
        <end position="397"/>
    </location>
</feature>
<proteinExistence type="inferred from homology"/>
<dbReference type="Gene3D" id="3.40.50.300">
    <property type="entry name" value="P-loop containing nucleotide triphosphate hydrolases"/>
    <property type="match status" value="1"/>
</dbReference>
<dbReference type="GO" id="GO:0005524">
    <property type="term" value="F:ATP binding"/>
    <property type="evidence" value="ECO:0007669"/>
    <property type="project" value="UniProtKB-KW"/>
</dbReference>
<evidence type="ECO:0000256" key="2">
    <source>
        <dbReference type="ARBA" id="ARBA00022741"/>
    </source>
</evidence>
<protein>
    <submittedName>
        <fullName evidence="6">WGS project CAEQ00000000 data, annotated contig 597</fullName>
    </submittedName>
</protein>
<evidence type="ECO:0000256" key="1">
    <source>
        <dbReference type="ARBA" id="ARBA00006914"/>
    </source>
</evidence>
<dbReference type="Pfam" id="PF00004">
    <property type="entry name" value="AAA"/>
    <property type="match status" value="1"/>
</dbReference>
<reference evidence="7" key="1">
    <citation type="submission" date="2011-07" db="EMBL/GenBank/DDBJ databases">
        <title>Divergent evolution of antigenic variation in African trypanosomes.</title>
        <authorList>
            <person name="Jackson A.P."/>
            <person name="Berry A."/>
            <person name="Allison H.C."/>
            <person name="Burton P."/>
            <person name="Anderson J."/>
            <person name="Aslett M."/>
            <person name="Brown R."/>
            <person name="Corton N."/>
            <person name="Harris D."/>
            <person name="Hauser H."/>
            <person name="Gamble J."/>
            <person name="Gilderthorp R."/>
            <person name="McQuillan J."/>
            <person name="Quail M.A."/>
            <person name="Sanders M."/>
            <person name="Van Tonder A."/>
            <person name="Ginger M.L."/>
            <person name="Donelson J.E."/>
            <person name="Field M.C."/>
            <person name="Barry J.D."/>
            <person name="Berriman M."/>
            <person name="Hertz-Fowler C."/>
        </authorList>
    </citation>
    <scope>NUCLEOTIDE SEQUENCE [LARGE SCALE GENOMIC DNA]</scope>
    <source>
        <strain evidence="7">IL3000</strain>
    </source>
</reference>
<dbReference type="Pfam" id="PF17862">
    <property type="entry name" value="AAA_lid_3"/>
    <property type="match status" value="1"/>
</dbReference>
<feature type="compositionally biased region" description="Polar residues" evidence="4">
    <location>
        <begin position="426"/>
        <end position="458"/>
    </location>
</feature>
<keyword evidence="2" id="KW-0547">Nucleotide-binding</keyword>
<organism evidence="6 7">
    <name type="scientific">Trypanosoma congolense (strain IL3000)</name>
    <dbReference type="NCBI Taxonomy" id="1068625"/>
    <lineage>
        <taxon>Eukaryota</taxon>
        <taxon>Discoba</taxon>
        <taxon>Euglenozoa</taxon>
        <taxon>Kinetoplastea</taxon>
        <taxon>Metakinetoplastina</taxon>
        <taxon>Trypanosomatida</taxon>
        <taxon>Trypanosomatidae</taxon>
        <taxon>Trypanosoma</taxon>
        <taxon>Nannomonas</taxon>
    </lineage>
</organism>
<feature type="region of interest" description="Disordered" evidence="4">
    <location>
        <begin position="1"/>
        <end position="29"/>
    </location>
</feature>
<feature type="region of interest" description="Disordered" evidence="4">
    <location>
        <begin position="165"/>
        <end position="186"/>
    </location>
</feature>
<dbReference type="InterPro" id="IPR003593">
    <property type="entry name" value="AAA+_ATPase"/>
</dbReference>
<feature type="compositionally biased region" description="Polar residues" evidence="4">
    <location>
        <begin position="1"/>
        <end position="13"/>
    </location>
</feature>
<dbReference type="Gene3D" id="1.10.8.60">
    <property type="match status" value="1"/>
</dbReference>
<sequence>MERSNGSPTGRSSVKSKRPAFALTGKSGEAKRARGLIASIGCTTTADVEKAEYLVVLEGADQGMVDNFFNARSKRAADPSANGSGGRLILFDMLEEWSRCGAPPKRELRSDDPRLTKLFGTAASAPARRSYEVPESFLKRCRVTYDSQGNVVDESDNAVILGSKRRQPQPRVLSMPSPLSSLASPTRKNEEAMERKCCGDTDAPNPSFCASQDASRTCGSVTPTCLAFRQRRGGPWKSNFTRLCEEGSAVAPTEARPSAATPRSTGSCVAAPCITSLEEREDVVKGGKGSSTVQLGVKRVISVGRTSPFHGAVEDGSLCETIGREACTTPKSVVRKNESCKSTEASTIQRSRPSPPKALAPRPACAHSVLASQGCVSSSRPKTSQSVGTVRRMSSGSVKGCGTFGDPPPLPKRFGSTSIAPRAAFSTKSNAAKRQSTTVGVASVSPQRASNKSASTGHADSLFQRVRQSAYCNGISDDMCAVVLQQVVDCTSPVSFTDITGLEVCKRILQETIILPAKCPQLFTGLRRPCKGLLLFGPPGNGKTLLAKAVANECNTTFFNISAAAITSKWVGESEKMVRALFAVARALSPSTIFIDEVDSLLQARGGAQEGESSRRLKTEFLVQMDGAGNSTQDTSVLVMAATNRPFDLDDAIIRRFPKRVFVPLPDAAARRQILQQLLSAGETPNDLTAASWERIVAQTDGYSGYDLRQLCEDAAMVPVRELVAEKLKKEGNLADKVDTSSLRPITVVDVESCARAMKPSCSAKLLRILEEWNRNFGSK</sequence>
<gene>
    <name evidence="6" type="ORF">TCIL3000_0_15540</name>
</gene>
<dbReference type="PANTHER" id="PTHR23074:SF17">
    <property type="entry name" value="FIDGETIN-LIKE PROTEIN 1"/>
    <property type="match status" value="1"/>
</dbReference>
<dbReference type="CDD" id="cd19509">
    <property type="entry name" value="RecA-like_VPS4-like"/>
    <property type="match status" value="1"/>
</dbReference>
<accession>F9WH57</accession>
<dbReference type="InterPro" id="IPR003960">
    <property type="entry name" value="ATPase_AAA_CS"/>
</dbReference>
<dbReference type="InterPro" id="IPR027417">
    <property type="entry name" value="P-loop_NTPase"/>
</dbReference>
<feature type="domain" description="AAA+ ATPase" evidence="5">
    <location>
        <begin position="529"/>
        <end position="667"/>
    </location>
</feature>
<evidence type="ECO:0000256" key="3">
    <source>
        <dbReference type="ARBA" id="ARBA00022840"/>
    </source>
</evidence>
<dbReference type="VEuPathDB" id="TriTrypDB:TcIL3000_0_15540"/>
<evidence type="ECO:0000256" key="4">
    <source>
        <dbReference type="SAM" id="MobiDB-lite"/>
    </source>
</evidence>
<comment type="similarity">
    <text evidence="1">Belongs to the AAA ATPase family.</text>
</comment>
<feature type="region of interest" description="Disordered" evidence="4">
    <location>
        <begin position="338"/>
        <end position="363"/>
    </location>
</feature>
<keyword evidence="7" id="KW-1185">Reference proteome</keyword>
<dbReference type="OMA" id="LCEDAAM"/>
<feature type="compositionally biased region" description="Polar residues" evidence="4">
    <location>
        <begin position="342"/>
        <end position="352"/>
    </location>
</feature>
<dbReference type="PANTHER" id="PTHR23074">
    <property type="entry name" value="AAA DOMAIN-CONTAINING"/>
    <property type="match status" value="1"/>
</dbReference>
<evidence type="ECO:0000313" key="7">
    <source>
        <dbReference type="Proteomes" id="UP000000702"/>
    </source>
</evidence>
<evidence type="ECO:0000313" key="6">
    <source>
        <dbReference type="EMBL" id="CCD16646.1"/>
    </source>
</evidence>
<dbReference type="FunFam" id="1.10.8.60:FF:000022">
    <property type="entry name" value="Fidgetin like 1"/>
    <property type="match status" value="1"/>
</dbReference>
<dbReference type="InterPro" id="IPR050304">
    <property type="entry name" value="MT-severing_AAA_ATPase"/>
</dbReference>
<dbReference type="SUPFAM" id="SSF52540">
    <property type="entry name" value="P-loop containing nucleoside triphosphate hydrolases"/>
    <property type="match status" value="1"/>
</dbReference>
<dbReference type="Proteomes" id="UP000000702">
    <property type="component" value="Unassembled WGS sequence"/>
</dbReference>
<dbReference type="SMART" id="SM00382">
    <property type="entry name" value="AAA"/>
    <property type="match status" value="1"/>
</dbReference>
<evidence type="ECO:0000259" key="5">
    <source>
        <dbReference type="SMART" id="SM00382"/>
    </source>
</evidence>
<dbReference type="GO" id="GO:0016887">
    <property type="term" value="F:ATP hydrolysis activity"/>
    <property type="evidence" value="ECO:0007669"/>
    <property type="project" value="InterPro"/>
</dbReference>
<keyword evidence="3" id="KW-0067">ATP-binding</keyword>
<name>F9WH57_TRYCI</name>
<dbReference type="AlphaFoldDB" id="F9WH57"/>
<comment type="caution">
    <text evidence="6">The sequence shown here is derived from an EMBL/GenBank/DDBJ whole genome shotgun (WGS) entry which is preliminary data.</text>
</comment>
<dbReference type="EMBL" id="CAEQ01002378">
    <property type="protein sequence ID" value="CCD16646.1"/>
    <property type="molecule type" value="Genomic_DNA"/>
</dbReference>
<feature type="compositionally biased region" description="Low complexity" evidence="4">
    <location>
        <begin position="173"/>
        <end position="185"/>
    </location>
</feature>
<reference evidence="6 7" key="2">
    <citation type="journal article" date="2012" name="Proc. Natl. Acad. Sci. U.S.A.">
        <title>Antigenic diversity is generated by distinct evolutionary mechanisms in African trypanosome species.</title>
        <authorList>
            <person name="Jackson A.P."/>
            <person name="Berry A."/>
            <person name="Aslett M."/>
            <person name="Allison H.C."/>
            <person name="Burton P."/>
            <person name="Vavrova-Anderson J."/>
            <person name="Brown R."/>
            <person name="Browne H."/>
            <person name="Corton N."/>
            <person name="Hauser H."/>
            <person name="Gamble J."/>
            <person name="Gilderthorp R."/>
            <person name="Marcello L."/>
            <person name="McQuillan J."/>
            <person name="Otto T.D."/>
            <person name="Quail M.A."/>
            <person name="Sanders M.J."/>
            <person name="van Tonder A."/>
            <person name="Ginger M.L."/>
            <person name="Field M.C."/>
            <person name="Barry J.D."/>
            <person name="Hertz-Fowler C."/>
            <person name="Berriman M."/>
        </authorList>
    </citation>
    <scope>NUCLEOTIDE SEQUENCE [LARGE SCALE GENOMIC DNA]</scope>
    <source>
        <strain evidence="6 7">IL3000</strain>
    </source>
</reference>
<dbReference type="PROSITE" id="PS00674">
    <property type="entry name" value="AAA"/>
    <property type="match status" value="1"/>
</dbReference>
<dbReference type="FunFam" id="3.40.50.300:FF:000159">
    <property type="entry name" value="Katanin p60 ATPase-containing subunit A1"/>
    <property type="match status" value="1"/>
</dbReference>